<evidence type="ECO:0000313" key="1">
    <source>
        <dbReference type="EMBL" id="MDR7091694.1"/>
    </source>
</evidence>
<comment type="caution">
    <text evidence="1">The sequence shown here is derived from an EMBL/GenBank/DDBJ whole genome shotgun (WGS) entry which is preliminary data.</text>
</comment>
<dbReference type="EMBL" id="JAVDVX010000007">
    <property type="protein sequence ID" value="MDR7091694.1"/>
    <property type="molecule type" value="Genomic_DNA"/>
</dbReference>
<accession>A0ABU1V2L9</accession>
<keyword evidence="2" id="KW-1185">Reference proteome</keyword>
<name>A0ABU1V2L9_9GAMM</name>
<protein>
    <submittedName>
        <fullName evidence="1">Uncharacterized protein</fullName>
    </submittedName>
</protein>
<proteinExistence type="predicted"/>
<dbReference type="Proteomes" id="UP001253595">
    <property type="component" value="Unassembled WGS sequence"/>
</dbReference>
<organism evidence="1 2">
    <name type="scientific">Cellvibrio fibrivorans</name>
    <dbReference type="NCBI Taxonomy" id="126350"/>
    <lineage>
        <taxon>Bacteria</taxon>
        <taxon>Pseudomonadati</taxon>
        <taxon>Pseudomonadota</taxon>
        <taxon>Gammaproteobacteria</taxon>
        <taxon>Cellvibrionales</taxon>
        <taxon>Cellvibrionaceae</taxon>
        <taxon>Cellvibrio</taxon>
    </lineage>
</organism>
<gene>
    <name evidence="1" type="ORF">J2X05_003729</name>
</gene>
<reference evidence="1 2" key="1">
    <citation type="submission" date="2023-07" db="EMBL/GenBank/DDBJ databases">
        <title>Sorghum-associated microbial communities from plants grown in Nebraska, USA.</title>
        <authorList>
            <person name="Schachtman D."/>
        </authorList>
    </citation>
    <scope>NUCLEOTIDE SEQUENCE [LARGE SCALE GENOMIC DNA]</scope>
    <source>
        <strain evidence="1 2">BE190</strain>
    </source>
</reference>
<sequence length="58" mass="6449">MEGSYAYMCSMVGRDTVRAGLFWCAGRAVAQGTFIQILKNQDLLIFRTAGKASLRRFA</sequence>
<evidence type="ECO:0000313" key="2">
    <source>
        <dbReference type="Proteomes" id="UP001253595"/>
    </source>
</evidence>